<evidence type="ECO:0000313" key="2">
    <source>
        <dbReference type="Proteomes" id="UP000001817"/>
    </source>
</evidence>
<dbReference type="Proteomes" id="UP000001817">
    <property type="component" value="Chromosome 1"/>
</dbReference>
<organism evidence="1 2">
    <name type="scientific">Paraburkholderia xenovorans (strain LB400)</name>
    <dbReference type="NCBI Taxonomy" id="266265"/>
    <lineage>
        <taxon>Bacteria</taxon>
        <taxon>Pseudomonadati</taxon>
        <taxon>Pseudomonadota</taxon>
        <taxon>Betaproteobacteria</taxon>
        <taxon>Burkholderiales</taxon>
        <taxon>Burkholderiaceae</taxon>
        <taxon>Paraburkholderia</taxon>
    </lineage>
</organism>
<dbReference type="KEGG" id="bxe:Bxe_A1290"/>
<evidence type="ECO:0000313" key="1">
    <source>
        <dbReference type="EMBL" id="ABE31663.1"/>
    </source>
</evidence>
<proteinExistence type="predicted"/>
<dbReference type="STRING" id="266265.Bxe_A1290"/>
<evidence type="ECO:0008006" key="3">
    <source>
        <dbReference type="Google" id="ProtNLM"/>
    </source>
</evidence>
<keyword evidence="2" id="KW-1185">Reference proteome</keyword>
<dbReference type="EMBL" id="CP000270">
    <property type="protein sequence ID" value="ABE31663.1"/>
    <property type="molecule type" value="Genomic_DNA"/>
</dbReference>
<accession>Q13W76</accession>
<name>Q13W76_PARXL</name>
<gene>
    <name evidence="1" type="ORF">Bxe_A1290</name>
</gene>
<dbReference type="AlphaFoldDB" id="Q13W76"/>
<sequence length="107" mass="12065">MRQCVNAPTRQCVITALASCAPVCSTRACHDETAACIIARRSASCSVPATHPVRHMLMRQPVVHHAFAVVFTPVRSRFKNRQCEEHEQAYCESDQTRDRFSVHDNLL</sequence>
<reference evidence="1 2" key="1">
    <citation type="journal article" date="2006" name="Proc. Natl. Acad. Sci. U.S.A.">
        <title>Burkholderia xenovorans LB400 harbors a multi-replicon, 9.73-Mbp genome shaped for versatility.</title>
        <authorList>
            <person name="Chain P.S."/>
            <person name="Denef V.J."/>
            <person name="Konstantinidis K.T."/>
            <person name="Vergez L.M."/>
            <person name="Agullo L."/>
            <person name="Reyes V.L."/>
            <person name="Hauser L."/>
            <person name="Cordova M."/>
            <person name="Gomez L."/>
            <person name="Gonzalez M."/>
            <person name="Land M."/>
            <person name="Lao V."/>
            <person name="Larimer F."/>
            <person name="LiPuma J.J."/>
            <person name="Mahenthiralingam E."/>
            <person name="Malfatti S.A."/>
            <person name="Marx C.J."/>
            <person name="Parnell J.J."/>
            <person name="Ramette A."/>
            <person name="Richardson P."/>
            <person name="Seeger M."/>
            <person name="Smith D."/>
            <person name="Spilker T."/>
            <person name="Sul W.J."/>
            <person name="Tsoi T.V."/>
            <person name="Ulrich L.E."/>
            <person name="Zhulin I.B."/>
            <person name="Tiedje J.M."/>
        </authorList>
    </citation>
    <scope>NUCLEOTIDE SEQUENCE [LARGE SCALE GENOMIC DNA]</scope>
    <source>
        <strain evidence="1 2">LB400</strain>
    </source>
</reference>
<protein>
    <recommendedName>
        <fullName evidence="3">Lipoprotein</fullName>
    </recommendedName>
</protein>